<organism evidence="1 2">
    <name type="scientific">Streptococcus anginosus</name>
    <dbReference type="NCBI Taxonomy" id="1328"/>
    <lineage>
        <taxon>Bacteria</taxon>
        <taxon>Bacillati</taxon>
        <taxon>Bacillota</taxon>
        <taxon>Bacilli</taxon>
        <taxon>Lactobacillales</taxon>
        <taxon>Streptococcaceae</taxon>
        <taxon>Streptococcus</taxon>
        <taxon>Streptococcus anginosus group</taxon>
    </lineage>
</organism>
<proteinExistence type="predicted"/>
<dbReference type="Proteomes" id="UP000284046">
    <property type="component" value="Unassembled WGS sequence"/>
</dbReference>
<accession>A0A412PKM2</accession>
<name>A0A412PKM2_STRAP</name>
<comment type="caution">
    <text evidence="1">The sequence shown here is derived from an EMBL/GenBank/DDBJ whole genome shotgun (WGS) entry which is preliminary data.</text>
</comment>
<protein>
    <recommendedName>
        <fullName evidence="3">Phage protein</fullName>
    </recommendedName>
</protein>
<sequence>MQNKIDIPNTTITLEIVDKVITVTNEINYDIQMQFKNQDLETSLDTNGDVFEPLFWLDVTAKPKESSEYHSSSAVKVEKQNLTELQKFFEFIEDNKQNLFNLCGFKGGLE</sequence>
<evidence type="ECO:0008006" key="3">
    <source>
        <dbReference type="Google" id="ProtNLM"/>
    </source>
</evidence>
<evidence type="ECO:0000313" key="2">
    <source>
        <dbReference type="Proteomes" id="UP000284046"/>
    </source>
</evidence>
<dbReference type="AlphaFoldDB" id="A0A412PKM2"/>
<dbReference type="RefSeq" id="WP_118138985.1">
    <property type="nucleotide sequence ID" value="NZ_JAQCVW010000024.1"/>
</dbReference>
<evidence type="ECO:0000313" key="1">
    <source>
        <dbReference type="EMBL" id="RGT59025.1"/>
    </source>
</evidence>
<gene>
    <name evidence="1" type="ORF">DWX18_10630</name>
</gene>
<reference evidence="1 2" key="1">
    <citation type="submission" date="2018-08" db="EMBL/GenBank/DDBJ databases">
        <title>A genome reference for cultivated species of the human gut microbiota.</title>
        <authorList>
            <person name="Zou Y."/>
            <person name="Xue W."/>
            <person name="Luo G."/>
        </authorList>
    </citation>
    <scope>NUCLEOTIDE SEQUENCE [LARGE SCALE GENOMIC DNA]</scope>
    <source>
        <strain evidence="1 2">AF18-38</strain>
    </source>
</reference>
<dbReference type="EMBL" id="QRWZ01000023">
    <property type="protein sequence ID" value="RGT59025.1"/>
    <property type="molecule type" value="Genomic_DNA"/>
</dbReference>